<protein>
    <submittedName>
        <fullName evidence="3">DUF47 family protein</fullName>
    </submittedName>
</protein>
<organism evidence="3 4">
    <name type="scientific">Bianquea renquensis</name>
    <dbReference type="NCBI Taxonomy" id="2763661"/>
    <lineage>
        <taxon>Bacteria</taxon>
        <taxon>Bacillati</taxon>
        <taxon>Bacillota</taxon>
        <taxon>Clostridia</taxon>
        <taxon>Eubacteriales</taxon>
        <taxon>Bianqueaceae</taxon>
        <taxon>Bianquea</taxon>
    </lineage>
</organism>
<dbReference type="InterPro" id="IPR038078">
    <property type="entry name" value="PhoU-like_sf"/>
</dbReference>
<evidence type="ECO:0000256" key="1">
    <source>
        <dbReference type="ARBA" id="ARBA00008591"/>
    </source>
</evidence>
<feature type="compositionally biased region" description="Basic and acidic residues" evidence="2">
    <location>
        <begin position="1"/>
        <end position="20"/>
    </location>
</feature>
<proteinExistence type="inferred from homology"/>
<reference evidence="3" key="1">
    <citation type="submission" date="2020-08" db="EMBL/GenBank/DDBJ databases">
        <title>Genome public.</title>
        <authorList>
            <person name="Liu C."/>
            <person name="Sun Q."/>
        </authorList>
    </citation>
    <scope>NUCLEOTIDE SEQUENCE</scope>
    <source>
        <strain evidence="3">NSJ-32</strain>
    </source>
</reference>
<comment type="similarity">
    <text evidence="1">Belongs to the UPF0111 family.</text>
</comment>
<comment type="caution">
    <text evidence="3">The sequence shown here is derived from an EMBL/GenBank/DDBJ whole genome shotgun (WGS) entry which is preliminary data.</text>
</comment>
<dbReference type="AlphaFoldDB" id="A0A926I0G3"/>
<dbReference type="Proteomes" id="UP000657006">
    <property type="component" value="Unassembled WGS sequence"/>
</dbReference>
<dbReference type="Pfam" id="PF01865">
    <property type="entry name" value="PhoU_div"/>
    <property type="match status" value="1"/>
</dbReference>
<dbReference type="PANTHER" id="PTHR37298:SF1">
    <property type="entry name" value="UPF0111 PROTEIN YKAA"/>
    <property type="match status" value="1"/>
</dbReference>
<evidence type="ECO:0000256" key="2">
    <source>
        <dbReference type="SAM" id="MobiDB-lite"/>
    </source>
</evidence>
<feature type="region of interest" description="Disordered" evidence="2">
    <location>
        <begin position="1"/>
        <end position="25"/>
    </location>
</feature>
<accession>A0A926I0G3</accession>
<keyword evidence="4" id="KW-1185">Reference proteome</keyword>
<evidence type="ECO:0000313" key="3">
    <source>
        <dbReference type="EMBL" id="MBC8542165.1"/>
    </source>
</evidence>
<dbReference type="InterPro" id="IPR018445">
    <property type="entry name" value="Put_Phosphate_transp_reg"/>
</dbReference>
<gene>
    <name evidence="3" type="ORF">H8730_01190</name>
</gene>
<dbReference type="PANTHER" id="PTHR37298">
    <property type="entry name" value="UPF0111 PROTEIN YKAA"/>
    <property type="match status" value="1"/>
</dbReference>
<dbReference type="Gene3D" id="1.20.58.220">
    <property type="entry name" value="Phosphate transport system protein phou homolog 2, domain 2"/>
    <property type="match status" value="1"/>
</dbReference>
<dbReference type="RefSeq" id="WP_177716462.1">
    <property type="nucleotide sequence ID" value="NZ_JACRSQ010000001.1"/>
</dbReference>
<evidence type="ECO:0000313" key="4">
    <source>
        <dbReference type="Proteomes" id="UP000657006"/>
    </source>
</evidence>
<dbReference type="EMBL" id="JACRSQ010000001">
    <property type="protein sequence ID" value="MBC8542165.1"/>
    <property type="molecule type" value="Genomic_DNA"/>
</dbReference>
<sequence>MGDKEKDKSKEKEKAKEKDKNKKKKKKKQMNYFEAFIDAVELSCLAAEMLQSVLENFDRSQIESQVKEIHKIEHTADLEQHVVVQKLMHEFITPIDREDINRLSHEIDAVTDSVEEVLMNVYMYRIEEITPAANEMAALIVRCCRALKNAMEEFQNFPKTKMLHEKLVEIHDLEEQADRIYSKAVYELYGSQDPIKVLAWNQTYDHMESCCDACEHVANAIESVMMKNT</sequence>
<name>A0A926I0G3_9FIRM</name>
<dbReference type="InterPro" id="IPR052912">
    <property type="entry name" value="UPF0111_domain"/>
</dbReference>